<proteinExistence type="predicted"/>
<protein>
    <submittedName>
        <fullName evidence="2">Inner membrane protein</fullName>
    </submittedName>
</protein>
<feature type="transmembrane region" description="Helical" evidence="1">
    <location>
        <begin position="90"/>
        <end position="111"/>
    </location>
</feature>
<accession>A0ABU1V1K4</accession>
<evidence type="ECO:0000313" key="2">
    <source>
        <dbReference type="EMBL" id="MDR7091252.1"/>
    </source>
</evidence>
<dbReference type="InterPro" id="IPR053170">
    <property type="entry name" value="Transcription_regulator"/>
</dbReference>
<keyword evidence="3" id="KW-1185">Reference proteome</keyword>
<dbReference type="EMBL" id="JAVDVX010000006">
    <property type="protein sequence ID" value="MDR7091252.1"/>
    <property type="molecule type" value="Genomic_DNA"/>
</dbReference>
<feature type="transmembrane region" description="Helical" evidence="1">
    <location>
        <begin position="123"/>
        <end position="148"/>
    </location>
</feature>
<dbReference type="PANTHER" id="PTHR40031:SF1">
    <property type="entry name" value="MEMBRANE-BOUND METAL-DEPENDENT HYDROLASE"/>
    <property type="match status" value="1"/>
</dbReference>
<dbReference type="Pfam" id="PF04307">
    <property type="entry name" value="YdjM"/>
    <property type="match status" value="1"/>
</dbReference>
<dbReference type="Proteomes" id="UP001253595">
    <property type="component" value="Unassembled WGS sequence"/>
</dbReference>
<organism evidence="2 3">
    <name type="scientific">Cellvibrio fibrivorans</name>
    <dbReference type="NCBI Taxonomy" id="126350"/>
    <lineage>
        <taxon>Bacteria</taxon>
        <taxon>Pseudomonadati</taxon>
        <taxon>Pseudomonadota</taxon>
        <taxon>Gammaproteobacteria</taxon>
        <taxon>Cellvibrionales</taxon>
        <taxon>Cellvibrionaceae</taxon>
        <taxon>Cellvibrio</taxon>
    </lineage>
</organism>
<keyword evidence="1" id="KW-0472">Membrane</keyword>
<dbReference type="InterPro" id="IPR007404">
    <property type="entry name" value="YdjM-like"/>
</dbReference>
<reference evidence="2 3" key="1">
    <citation type="submission" date="2023-07" db="EMBL/GenBank/DDBJ databases">
        <title>Sorghum-associated microbial communities from plants grown in Nebraska, USA.</title>
        <authorList>
            <person name="Schachtman D."/>
        </authorList>
    </citation>
    <scope>NUCLEOTIDE SEQUENCE [LARGE SCALE GENOMIC DNA]</scope>
    <source>
        <strain evidence="2 3">BE190</strain>
    </source>
</reference>
<name>A0ABU1V1K4_9GAMM</name>
<keyword evidence="1" id="KW-1133">Transmembrane helix</keyword>
<keyword evidence="1" id="KW-0812">Transmembrane</keyword>
<gene>
    <name evidence="2" type="ORF">J2X05_003287</name>
</gene>
<evidence type="ECO:0000256" key="1">
    <source>
        <dbReference type="SAM" id="Phobius"/>
    </source>
</evidence>
<dbReference type="RefSeq" id="WP_310074377.1">
    <property type="nucleotide sequence ID" value="NZ_JAVDVX010000006.1"/>
</dbReference>
<sequence>MDSLSQIALGAAVGVAVMGRKTALWKAAVMGAVVGTLPDLDVLIKHGDPIRDMTLHRTESHALFYLTLVAPLFAWITAKLAREMHLFKYWWLAVWLVLVTHPLLDTMTIYGTQLALPFSDYPFGIGSVFVIDPLYTLPLLIGTGIALARKQLAGLRWNTFGLAASSVYLLWGLAMQFYVGTLADKSLAAQGLSVQQRLVTAAPFNSLLWRVVAITPEGYAESFYSLLDSDTEIRFVEYPRGQEIYQVVRSNWEVNRIAWFSHGYFKMEQQNGVISIADLRMGVEPYYTFTFDVAKHSIDKNNERIIFITPEQRIPAIKSEQSLQWFPQRLLGKTDQSLVEFLGSK</sequence>
<evidence type="ECO:0000313" key="3">
    <source>
        <dbReference type="Proteomes" id="UP001253595"/>
    </source>
</evidence>
<feature type="transmembrane region" description="Helical" evidence="1">
    <location>
        <begin position="160"/>
        <end position="179"/>
    </location>
</feature>
<feature type="transmembrane region" description="Helical" evidence="1">
    <location>
        <begin position="62"/>
        <end position="78"/>
    </location>
</feature>
<dbReference type="PANTHER" id="PTHR40031">
    <property type="entry name" value="HYPOTHETICAL MEMBRANE SPANNING PROTEIN"/>
    <property type="match status" value="1"/>
</dbReference>
<comment type="caution">
    <text evidence="2">The sequence shown here is derived from an EMBL/GenBank/DDBJ whole genome shotgun (WGS) entry which is preliminary data.</text>
</comment>